<evidence type="ECO:0000313" key="2">
    <source>
        <dbReference type="Proteomes" id="UP001143910"/>
    </source>
</evidence>
<dbReference type="Proteomes" id="UP001143910">
    <property type="component" value="Unassembled WGS sequence"/>
</dbReference>
<accession>A0ACC1NZF8</accession>
<name>A0ACC1NZF8_9HYPO</name>
<gene>
    <name evidence="1" type="ORF">NQ176_g125</name>
</gene>
<comment type="caution">
    <text evidence="1">The sequence shown here is derived from an EMBL/GenBank/DDBJ whole genome shotgun (WGS) entry which is preliminary data.</text>
</comment>
<protein>
    <submittedName>
        <fullName evidence="1">Uncharacterized protein</fullName>
    </submittedName>
</protein>
<reference evidence="1" key="1">
    <citation type="submission" date="2022-08" db="EMBL/GenBank/DDBJ databases">
        <title>Genome Sequence of Lecanicillium fungicola.</title>
        <authorList>
            <person name="Buettner E."/>
        </authorList>
    </citation>
    <scope>NUCLEOTIDE SEQUENCE</scope>
    <source>
        <strain evidence="1">Babe33</strain>
    </source>
</reference>
<keyword evidence="2" id="KW-1185">Reference proteome</keyword>
<evidence type="ECO:0000313" key="1">
    <source>
        <dbReference type="EMBL" id="KAJ2984211.1"/>
    </source>
</evidence>
<sequence>MDRVNTAPRLTELRKLMKENNVCVYIVPSGDSHASEYAADCFNRREYISGFDGSAGSAVISEEAAALSTDGRYFNQAAMQLDDNWRLIKFGIPDEITWQDWVAEQCKDGKAAGVDPTLITPAAAKKLAEAIQKAGGSGLVALSENLVDKVWGIDRPAIPTNKIFVHPEKYAGKSVREKLAELREEISKKKAAGMYVTMLDEIAWLFNLRGNDVEYNPVFYCYASVTPNEAVLYIDESKVDEFVSEHLAANDVKVKPYGNFFSDVEQAADGKYLITNTASWAVKTAIGGEENVEEVKSSITNAKSIKNQVELEGMRACHIRDGAALISYFAWLEDQLVEKKATIDEAQAADKLLEFRKKQDLFVGDSFATISCTGPNAAIMHYNAKHGKSSVIDPNAVYLCDSGAQYYDGTTDTTRTMHFGTPTDREKEAYTRVLKGMIALDRAVFPKGVTGYALDAFARQFLWNAGLDFRHGTGHGVGSFLNVHEGPMGIGARPAYSEFPLKLGNVLSNEPGYYEDGNFGIRIENIIMVTEIKTKNNFGGTPYYGFENVTMVPYCNNMIEISLLTKEEKDWINAKNKETLEKTQGLVACDELAVAWLKRNTQPI</sequence>
<organism evidence="1 2">
    <name type="scientific">Zarea fungicola</name>
    <dbReference type="NCBI Taxonomy" id="93591"/>
    <lineage>
        <taxon>Eukaryota</taxon>
        <taxon>Fungi</taxon>
        <taxon>Dikarya</taxon>
        <taxon>Ascomycota</taxon>
        <taxon>Pezizomycotina</taxon>
        <taxon>Sordariomycetes</taxon>
        <taxon>Hypocreomycetidae</taxon>
        <taxon>Hypocreales</taxon>
        <taxon>Cordycipitaceae</taxon>
        <taxon>Zarea</taxon>
    </lineage>
</organism>
<proteinExistence type="predicted"/>
<dbReference type="EMBL" id="JANJQO010000004">
    <property type="protein sequence ID" value="KAJ2984211.1"/>
    <property type="molecule type" value="Genomic_DNA"/>
</dbReference>